<organism evidence="3 4">
    <name type="scientific">Pseudomonas frederiksbergensis</name>
    <dbReference type="NCBI Taxonomy" id="104087"/>
    <lineage>
        <taxon>Bacteria</taxon>
        <taxon>Pseudomonadati</taxon>
        <taxon>Pseudomonadota</taxon>
        <taxon>Gammaproteobacteria</taxon>
        <taxon>Pseudomonadales</taxon>
        <taxon>Pseudomonadaceae</taxon>
        <taxon>Pseudomonas</taxon>
    </lineage>
</organism>
<dbReference type="Proteomes" id="UP000283627">
    <property type="component" value="Unassembled WGS sequence"/>
</dbReference>
<evidence type="ECO:0000313" key="3">
    <source>
        <dbReference type="EMBL" id="RON55957.1"/>
    </source>
</evidence>
<dbReference type="EMBL" id="MOBP01000005">
    <property type="protein sequence ID" value="RON55957.1"/>
    <property type="molecule type" value="Genomic_DNA"/>
</dbReference>
<name>A0A423KNP7_9PSED</name>
<dbReference type="InterPro" id="IPR025285">
    <property type="entry name" value="DUF4145"/>
</dbReference>
<feature type="region of interest" description="Disordered" evidence="1">
    <location>
        <begin position="155"/>
        <end position="178"/>
    </location>
</feature>
<feature type="domain" description="DUF4145" evidence="2">
    <location>
        <begin position="80"/>
        <end position="144"/>
    </location>
</feature>
<protein>
    <recommendedName>
        <fullName evidence="2">DUF4145 domain-containing protein</fullName>
    </recommendedName>
</protein>
<sequence length="178" mass="20660">MGAEFMIDFDVPALLPPQHYSFPPVISVSDIYEQARKCYSLQAWEAVGILCRKIVDIQSIFMWQTRHPGKEHPSNLAQRLEELLVKGIKEKKKIARSEVSEFLNFDSIKHRLFYDMDRIRESGNDAAHEMVAYHDDEAEAMLIFTQNFLDESESWMQSLRKASQKTSPPKEPRADQAR</sequence>
<evidence type="ECO:0000313" key="4">
    <source>
        <dbReference type="Proteomes" id="UP000283627"/>
    </source>
</evidence>
<evidence type="ECO:0000259" key="2">
    <source>
        <dbReference type="Pfam" id="PF13643"/>
    </source>
</evidence>
<reference evidence="3 4" key="1">
    <citation type="submission" date="2016-10" db="EMBL/GenBank/DDBJ databases">
        <title>Comparative genome analysis of multiple Pseudomonas spp. focuses on biocontrol and plant growth promoting traits.</title>
        <authorList>
            <person name="Tao X.-Y."/>
            <person name="Taylor C.G."/>
        </authorList>
    </citation>
    <scope>NUCLEOTIDE SEQUENCE [LARGE SCALE GENOMIC DNA]</scope>
    <source>
        <strain evidence="3 4">39A2</strain>
    </source>
</reference>
<dbReference type="AlphaFoldDB" id="A0A423KNP7"/>
<comment type="caution">
    <text evidence="3">The sequence shown here is derived from an EMBL/GenBank/DDBJ whole genome shotgun (WGS) entry which is preliminary data.</text>
</comment>
<accession>A0A423KNP7</accession>
<feature type="compositionally biased region" description="Basic and acidic residues" evidence="1">
    <location>
        <begin position="168"/>
        <end position="178"/>
    </location>
</feature>
<dbReference type="Pfam" id="PF13643">
    <property type="entry name" value="DUF4145"/>
    <property type="match status" value="1"/>
</dbReference>
<feature type="compositionally biased region" description="Polar residues" evidence="1">
    <location>
        <begin position="155"/>
        <end position="167"/>
    </location>
</feature>
<gene>
    <name evidence="3" type="ORF">BK665_08315</name>
</gene>
<evidence type="ECO:0000256" key="1">
    <source>
        <dbReference type="SAM" id="MobiDB-lite"/>
    </source>
</evidence>
<proteinExistence type="predicted"/>